<organism evidence="2 3">
    <name type="scientific">Roseivivax marinus</name>
    <dbReference type="NCBI Taxonomy" id="1379903"/>
    <lineage>
        <taxon>Bacteria</taxon>
        <taxon>Pseudomonadati</taxon>
        <taxon>Pseudomonadota</taxon>
        <taxon>Alphaproteobacteria</taxon>
        <taxon>Rhodobacterales</taxon>
        <taxon>Roseobacteraceae</taxon>
        <taxon>Roseivivax</taxon>
    </lineage>
</organism>
<evidence type="ECO:0000313" key="3">
    <source>
        <dbReference type="Proteomes" id="UP000019063"/>
    </source>
</evidence>
<accession>W4HQH1</accession>
<dbReference type="AlphaFoldDB" id="W4HQH1"/>
<dbReference type="RefSeq" id="WP_051487294.1">
    <property type="nucleotide sequence ID" value="NZ_AQQW01000001.1"/>
</dbReference>
<keyword evidence="1" id="KW-0472">Membrane</keyword>
<evidence type="ECO:0000313" key="2">
    <source>
        <dbReference type="EMBL" id="ETW14255.1"/>
    </source>
</evidence>
<dbReference type="EMBL" id="AQQW01000001">
    <property type="protein sequence ID" value="ETW14255.1"/>
    <property type="molecule type" value="Genomic_DNA"/>
</dbReference>
<name>W4HQH1_9RHOB</name>
<dbReference type="eggNOG" id="ENOG50338F6">
    <property type="taxonomic scope" value="Bacteria"/>
</dbReference>
<keyword evidence="1" id="KW-1133">Transmembrane helix</keyword>
<evidence type="ECO:0000256" key="1">
    <source>
        <dbReference type="SAM" id="Phobius"/>
    </source>
</evidence>
<keyword evidence="1" id="KW-0812">Transmembrane</keyword>
<keyword evidence="3" id="KW-1185">Reference proteome</keyword>
<protein>
    <submittedName>
        <fullName evidence="2">Uncharacterized protein</fullName>
    </submittedName>
</protein>
<sequence>MDALWSAFEPHIVELLGVILTILIGIASRQLAAWTGIEIEKRHREALHESLMSGAMSTIRHGPGAGLETLKAHAITHARRSVPDAVKALVPGDGVLDTIAERYVREALSRLDRHAFD</sequence>
<comment type="caution">
    <text evidence="2">The sequence shown here is derived from an EMBL/GenBank/DDBJ whole genome shotgun (WGS) entry which is preliminary data.</text>
</comment>
<reference evidence="2 3" key="1">
    <citation type="journal article" date="2014" name="Antonie Van Leeuwenhoek">
        <title>Roseivivax atlanticus sp. nov., isolated from surface seawater of the Atlantic Ocean.</title>
        <authorList>
            <person name="Li G."/>
            <person name="Lai Q."/>
            <person name="Liu X."/>
            <person name="Sun F."/>
            <person name="Shao Z."/>
        </authorList>
    </citation>
    <scope>NUCLEOTIDE SEQUENCE [LARGE SCALE GENOMIC DNA]</scope>
    <source>
        <strain evidence="2 3">22II-s10s</strain>
    </source>
</reference>
<feature type="transmembrane region" description="Helical" evidence="1">
    <location>
        <begin position="12"/>
        <end position="34"/>
    </location>
</feature>
<gene>
    <name evidence="2" type="ORF">ATO8_00060</name>
</gene>
<dbReference type="Proteomes" id="UP000019063">
    <property type="component" value="Unassembled WGS sequence"/>
</dbReference>
<proteinExistence type="predicted"/>